<protein>
    <recommendedName>
        <fullName evidence="1">Fungal lipase-type domain-containing protein</fullName>
    </recommendedName>
</protein>
<dbReference type="InterPro" id="IPR002921">
    <property type="entry name" value="Fungal_lipase-type"/>
</dbReference>
<dbReference type="Pfam" id="PF01764">
    <property type="entry name" value="Lipase_3"/>
    <property type="match status" value="1"/>
</dbReference>
<dbReference type="AlphaFoldDB" id="A0A7S1MMJ9"/>
<organism evidence="2">
    <name type="scientific">Alexandrium catenella</name>
    <name type="common">Red tide dinoflagellate</name>
    <name type="synonym">Gonyaulax catenella</name>
    <dbReference type="NCBI Taxonomy" id="2925"/>
    <lineage>
        <taxon>Eukaryota</taxon>
        <taxon>Sar</taxon>
        <taxon>Alveolata</taxon>
        <taxon>Dinophyceae</taxon>
        <taxon>Gonyaulacales</taxon>
        <taxon>Pyrocystaceae</taxon>
        <taxon>Alexandrium</taxon>
    </lineage>
</organism>
<accession>A0A7S1MMJ9</accession>
<dbReference type="Gene3D" id="3.40.50.1820">
    <property type="entry name" value="alpha/beta hydrolase"/>
    <property type="match status" value="1"/>
</dbReference>
<dbReference type="SUPFAM" id="SSF53474">
    <property type="entry name" value="alpha/beta-Hydrolases"/>
    <property type="match status" value="1"/>
</dbReference>
<dbReference type="Gene3D" id="3.50.4.10">
    <property type="entry name" value="Hepatocyte Growth Factor"/>
    <property type="match status" value="1"/>
</dbReference>
<reference evidence="2" key="1">
    <citation type="submission" date="2021-01" db="EMBL/GenBank/DDBJ databases">
        <authorList>
            <person name="Corre E."/>
            <person name="Pelletier E."/>
            <person name="Niang G."/>
            <person name="Scheremetjew M."/>
            <person name="Finn R."/>
            <person name="Kale V."/>
            <person name="Holt S."/>
            <person name="Cochrane G."/>
            <person name="Meng A."/>
            <person name="Brown T."/>
            <person name="Cohen L."/>
        </authorList>
    </citation>
    <scope>NUCLEOTIDE SEQUENCE</scope>
    <source>
        <strain evidence="2">OF101</strain>
    </source>
</reference>
<dbReference type="EMBL" id="HBGE01038930">
    <property type="protein sequence ID" value="CAD9133862.1"/>
    <property type="molecule type" value="Transcribed_RNA"/>
</dbReference>
<dbReference type="GO" id="GO:0006629">
    <property type="term" value="P:lipid metabolic process"/>
    <property type="evidence" value="ECO:0007669"/>
    <property type="project" value="InterPro"/>
</dbReference>
<dbReference type="InterPro" id="IPR051218">
    <property type="entry name" value="Sec_MonoDiacylglyc_Lipase"/>
</dbReference>
<dbReference type="CDD" id="cd00519">
    <property type="entry name" value="Lipase_3"/>
    <property type="match status" value="1"/>
</dbReference>
<evidence type="ECO:0000313" key="2">
    <source>
        <dbReference type="EMBL" id="CAD9133862.1"/>
    </source>
</evidence>
<feature type="domain" description="Fungal lipase-type" evidence="1">
    <location>
        <begin position="137"/>
        <end position="277"/>
    </location>
</feature>
<sequence>MKKTSTSERTAESSGDSTTTDLVKKYSVVGDRAESAIALAKKMFDLNMARAMAALSKVSYCGPGPMNFVPYGNSRVFPGLAELSCGSWCEPAGFEFGKVEMVTKTDGTKPQKNADFAYVASVKRAKEMMPAPRFDCVVVFRGTWVSPANVEVDLNTTMIDLPVASCRGTGAKVARGPWGMYMTMKADILKSLKKVGCPAGARIVLTGHSLGGEVATLGMIDLKDNEGYEVLASYTFEAPAPFNDKAVECFEKTMGPHGVSFFRTTSANDEVTRFPFELRQPGFQVWFHSNRDITKYALCGNSIVSPACGTLAMPKDQLCAMNAQGGGNPPSLHCGGYAPFNGPHCVLALAPQGQMCSNAGRSEGLFIGAEIATCMMGGPMEKEAPFVQPAGPVYPPPPPGNDAVKLDAAAMVAAQAMTPAPTPAPLDIKREPSDFFAKLKASYAKKGERMPQQIPCFKAETAASPASMLGHVIEKVSDIYSCQERCKNIAYCEYFMYYHPQGANGEDGSCEVCGGWGQYVPNILGATSGPRDCSKDPPVLDTAEKLALYQEYMAFFGQQTDAHYSMAAFEKNAGGVQSLMPQRYSFGEVVCFGSAMLILGACVTMLLARTGHLAGVFGARTRAVRRPGPLVDERGLVTAEE</sequence>
<dbReference type="InterPro" id="IPR029058">
    <property type="entry name" value="AB_hydrolase_fold"/>
</dbReference>
<dbReference type="PANTHER" id="PTHR45856:SF24">
    <property type="entry name" value="FUNGAL LIPASE-LIKE DOMAIN-CONTAINING PROTEIN"/>
    <property type="match status" value="1"/>
</dbReference>
<dbReference type="PANTHER" id="PTHR45856">
    <property type="entry name" value="ALPHA/BETA-HYDROLASES SUPERFAMILY PROTEIN"/>
    <property type="match status" value="1"/>
</dbReference>
<name>A0A7S1MMJ9_ALECA</name>
<proteinExistence type="predicted"/>
<gene>
    <name evidence="2" type="ORF">ACAT0790_LOCUS23492</name>
</gene>
<evidence type="ECO:0000259" key="1">
    <source>
        <dbReference type="Pfam" id="PF01764"/>
    </source>
</evidence>